<name>A0A922MBR0_SPOEX</name>
<feature type="compositionally biased region" description="Basic residues" evidence="1">
    <location>
        <begin position="46"/>
        <end position="62"/>
    </location>
</feature>
<evidence type="ECO:0000313" key="2">
    <source>
        <dbReference type="EMBL" id="KAH9633583.1"/>
    </source>
</evidence>
<evidence type="ECO:0000256" key="1">
    <source>
        <dbReference type="SAM" id="MobiDB-lite"/>
    </source>
</evidence>
<comment type="caution">
    <text evidence="2">The sequence shown here is derived from an EMBL/GenBank/DDBJ whole genome shotgun (WGS) entry which is preliminary data.</text>
</comment>
<gene>
    <name evidence="2" type="ORF">HF086_016317</name>
</gene>
<dbReference type="AlphaFoldDB" id="A0A922MBR0"/>
<feature type="compositionally biased region" description="Low complexity" evidence="1">
    <location>
        <begin position="112"/>
        <end position="122"/>
    </location>
</feature>
<sequence length="263" mass="30818">MPRDKSRYRDRRSSSYSSESSYDRKRSKSKHKRRSRSRDRSESSSHKRKRSTSRSKHKRRSYSRSLSRDRYESKSRRRSSSRSRSKRDRSRSLSSSRSKSKYSKKKSKRSRSSSSRSARSSSFDIERLPQIKRVNLDDTEAKLEKAIKAAAAVGLTMTKIPTYEYKEVEIKEDMPTIHDRTLLAELNSDSFVPKSFTSSKNKKQSQNIVIDLNSQTVTVPDTDIKVSSDDSIINFDEIPSEVELREMWIQQLYQYRKKMVKGE</sequence>
<reference evidence="2" key="1">
    <citation type="journal article" date="2021" name="G3 (Bethesda)">
        <title>Genome and transcriptome analysis of the beet armyworm Spodoptera exigua reveals targets for pest control. .</title>
        <authorList>
            <person name="Simon S."/>
            <person name="Breeschoten T."/>
            <person name="Jansen H.J."/>
            <person name="Dirks R.P."/>
            <person name="Schranz M.E."/>
            <person name="Ros V.I.D."/>
        </authorList>
    </citation>
    <scope>NUCLEOTIDE SEQUENCE</scope>
    <source>
        <strain evidence="2">TB_SE_WUR_2020</strain>
    </source>
</reference>
<feature type="compositionally biased region" description="Basic and acidic residues" evidence="1">
    <location>
        <begin position="1"/>
        <end position="13"/>
    </location>
</feature>
<proteinExistence type="predicted"/>
<feature type="region of interest" description="Disordered" evidence="1">
    <location>
        <begin position="1"/>
        <end position="127"/>
    </location>
</feature>
<dbReference type="Proteomes" id="UP000814243">
    <property type="component" value="Unassembled WGS sequence"/>
</dbReference>
<protein>
    <submittedName>
        <fullName evidence="2">Uncharacterized protein</fullName>
    </submittedName>
</protein>
<evidence type="ECO:0000313" key="3">
    <source>
        <dbReference type="Proteomes" id="UP000814243"/>
    </source>
</evidence>
<dbReference type="EMBL" id="JACEFF010000650">
    <property type="protein sequence ID" value="KAH9633583.1"/>
    <property type="molecule type" value="Genomic_DNA"/>
</dbReference>
<feature type="compositionally biased region" description="Basic residues" evidence="1">
    <location>
        <begin position="75"/>
        <end position="89"/>
    </location>
</feature>
<feature type="compositionally biased region" description="Basic residues" evidence="1">
    <location>
        <begin position="25"/>
        <end position="37"/>
    </location>
</feature>
<accession>A0A922MBR0</accession>
<organism evidence="2 3">
    <name type="scientific">Spodoptera exigua</name>
    <name type="common">Beet armyworm</name>
    <name type="synonym">Noctua fulgens</name>
    <dbReference type="NCBI Taxonomy" id="7107"/>
    <lineage>
        <taxon>Eukaryota</taxon>
        <taxon>Metazoa</taxon>
        <taxon>Ecdysozoa</taxon>
        <taxon>Arthropoda</taxon>
        <taxon>Hexapoda</taxon>
        <taxon>Insecta</taxon>
        <taxon>Pterygota</taxon>
        <taxon>Neoptera</taxon>
        <taxon>Endopterygota</taxon>
        <taxon>Lepidoptera</taxon>
        <taxon>Glossata</taxon>
        <taxon>Ditrysia</taxon>
        <taxon>Noctuoidea</taxon>
        <taxon>Noctuidae</taxon>
        <taxon>Amphipyrinae</taxon>
        <taxon>Spodoptera</taxon>
    </lineage>
</organism>
<feature type="compositionally biased region" description="Basic residues" evidence="1">
    <location>
        <begin position="98"/>
        <end position="111"/>
    </location>
</feature>